<comment type="similarity">
    <text evidence="2 5">Belongs to the FliE family.</text>
</comment>
<dbReference type="EMBL" id="QGHC01000014">
    <property type="protein sequence ID" value="PWK83081.1"/>
    <property type="molecule type" value="Genomic_DNA"/>
</dbReference>
<keyword evidence="4 5" id="KW-0975">Bacterial flagellum</keyword>
<evidence type="ECO:0000256" key="4">
    <source>
        <dbReference type="ARBA" id="ARBA00023143"/>
    </source>
</evidence>
<keyword evidence="6" id="KW-0966">Cell projection</keyword>
<reference evidence="6 7" key="1">
    <citation type="submission" date="2018-05" db="EMBL/GenBank/DDBJ databases">
        <title>Genomic Encyclopedia of Type Strains, Phase IV (KMG-IV): sequencing the most valuable type-strain genomes for metagenomic binning, comparative biology and taxonomic classification.</title>
        <authorList>
            <person name="Goeker M."/>
        </authorList>
    </citation>
    <scope>NUCLEOTIDE SEQUENCE [LARGE SCALE GENOMIC DNA]</scope>
    <source>
        <strain evidence="6 7">DSM 14263</strain>
    </source>
</reference>
<evidence type="ECO:0000256" key="1">
    <source>
        <dbReference type="ARBA" id="ARBA00004117"/>
    </source>
</evidence>
<keyword evidence="7" id="KW-1185">Reference proteome</keyword>
<evidence type="ECO:0000256" key="3">
    <source>
        <dbReference type="ARBA" id="ARBA00018024"/>
    </source>
</evidence>
<dbReference type="Pfam" id="PF02049">
    <property type="entry name" value="FliE"/>
    <property type="match status" value="1"/>
</dbReference>
<evidence type="ECO:0000256" key="2">
    <source>
        <dbReference type="ARBA" id="ARBA00009272"/>
    </source>
</evidence>
<dbReference type="PANTHER" id="PTHR34653">
    <property type="match status" value="1"/>
</dbReference>
<dbReference type="Proteomes" id="UP000245812">
    <property type="component" value="Unassembled WGS sequence"/>
</dbReference>
<dbReference type="HAMAP" id="MF_00724">
    <property type="entry name" value="FliE"/>
    <property type="match status" value="1"/>
</dbReference>
<dbReference type="NCBIfam" id="TIGR00205">
    <property type="entry name" value="fliE"/>
    <property type="match status" value="1"/>
</dbReference>
<dbReference type="AlphaFoldDB" id="A0A316I787"/>
<protein>
    <recommendedName>
        <fullName evidence="3 5">Flagellar hook-basal body complex protein FliE</fullName>
    </recommendedName>
</protein>
<sequence>MSQIDVNNLLGQLRQLSAQVRMPETALKSAAPAQADFGALLKQSLAAVGDSQQQAGQLAAAFERGDPGADLGRTMVAIQKADLSLNAMVQVRNRLVDAYKDIMNMPV</sequence>
<accession>A0A316I787</accession>
<evidence type="ECO:0000313" key="7">
    <source>
        <dbReference type="Proteomes" id="UP000245812"/>
    </source>
</evidence>
<gene>
    <name evidence="5" type="primary">fliE</name>
    <name evidence="6" type="ORF">C7456_11429</name>
</gene>
<name>A0A316I787_9GAMM</name>
<keyword evidence="6" id="KW-0969">Cilium</keyword>
<proteinExistence type="inferred from homology"/>
<evidence type="ECO:0000256" key="5">
    <source>
        <dbReference type="HAMAP-Rule" id="MF_00724"/>
    </source>
</evidence>
<comment type="caution">
    <text evidence="6">The sequence shown here is derived from an EMBL/GenBank/DDBJ whole genome shotgun (WGS) entry which is preliminary data.</text>
</comment>
<comment type="subcellular location">
    <subcellularLocation>
        <location evidence="1 5">Bacterial flagellum basal body</location>
    </subcellularLocation>
</comment>
<dbReference type="GO" id="GO:0071973">
    <property type="term" value="P:bacterial-type flagellum-dependent cell motility"/>
    <property type="evidence" value="ECO:0007669"/>
    <property type="project" value="InterPro"/>
</dbReference>
<dbReference type="RefSeq" id="WP_109724563.1">
    <property type="nucleotide sequence ID" value="NZ_MSZV01000064.1"/>
</dbReference>
<dbReference type="PRINTS" id="PR01006">
    <property type="entry name" value="FLGHOOKFLIE"/>
</dbReference>
<dbReference type="GO" id="GO:0009425">
    <property type="term" value="C:bacterial-type flagellum basal body"/>
    <property type="evidence" value="ECO:0007669"/>
    <property type="project" value="UniProtKB-SubCell"/>
</dbReference>
<dbReference type="InterPro" id="IPR001624">
    <property type="entry name" value="FliE"/>
</dbReference>
<dbReference type="GO" id="GO:0005198">
    <property type="term" value="F:structural molecule activity"/>
    <property type="evidence" value="ECO:0007669"/>
    <property type="project" value="UniProtKB-UniRule"/>
</dbReference>
<organism evidence="6 7">
    <name type="scientific">Fulvimonas soli</name>
    <dbReference type="NCBI Taxonomy" id="155197"/>
    <lineage>
        <taxon>Bacteria</taxon>
        <taxon>Pseudomonadati</taxon>
        <taxon>Pseudomonadota</taxon>
        <taxon>Gammaproteobacteria</taxon>
        <taxon>Lysobacterales</taxon>
        <taxon>Rhodanobacteraceae</taxon>
        <taxon>Fulvimonas</taxon>
    </lineage>
</organism>
<dbReference type="PANTHER" id="PTHR34653:SF1">
    <property type="entry name" value="FLAGELLAR HOOK-BASAL BODY COMPLEX PROTEIN FLIE"/>
    <property type="match status" value="1"/>
</dbReference>
<keyword evidence="6" id="KW-0282">Flagellum</keyword>
<evidence type="ECO:0000313" key="6">
    <source>
        <dbReference type="EMBL" id="PWK83081.1"/>
    </source>
</evidence>
<dbReference type="GO" id="GO:0003774">
    <property type="term" value="F:cytoskeletal motor activity"/>
    <property type="evidence" value="ECO:0007669"/>
    <property type="project" value="InterPro"/>
</dbReference>
<dbReference type="OrthoDB" id="8909229at2"/>